<proteinExistence type="predicted"/>
<feature type="coiled-coil region" evidence="1">
    <location>
        <begin position="311"/>
        <end position="425"/>
    </location>
</feature>
<sequence length="809" mass="94333">MDAVYEELDEAKAEIEKLKEQYRVKVELSESLKRAHNDQINKNKETNTKLERLAQELNDKDDEISTAKQMYEEIKSNLTEKESIIRRISSAHDKLRFDSSEKLTKCEEENKALTLALDDANAKNLDQEQQICALKQEIEGVKRVLLFSQKKCSENEIKTKKELQGREDVFLELEDENKKFEDQLKWKKEQFVHLEEAHQKLRNEFRTKEKEWEKEKGTLLDGICSLQTKLESQIRISQDLERKLEMCNQALAHAESKRKVLEVQLSESRTSFDSVCAEYDEAKLNFDELTTKRDQEIANLRSTLGTKEILYKEMEYQFKKLEQEKQDLSVSLKELQEDQIREGGFSFSSSKLQNKLKSLEQAHKGCSTNLKAKESEWLAEMEKLSEELDSCRMEIKKRDSSLNELNRELEDCDSLILKLELLNQETSLILLVLKSEFSEAQRRIASDNDDSSMNVHKLVEQLKEKKVYFDKVQKDLDEEREKVVILSEKVKTLEELQFPLQKDVERLKDMLEESKTCNVQSEEHVVQLRDALDRANDELYEKSCEANEIEFELQIWKSIAEQMELNLKRNVKLRKEVESSLFAQMEVEMSLKQEKETLTHQLEEKDKRIGDLQQQLSDVENEQNSLETESFSQLVEEKDQRISDLQQLVASLEKEFESSTTSFSSKLSKMQRERNILRESWENIRSDETLKEMEIQEKNIAIEELENDLRNSEKTIENLTETNENLANAIGVLSEKMDRLAMEDAKLMESLGKIVQAVDISGDRLGFDGDDEEDDPVKENNMNILSSSPLMKKVEGVHGERSPLRAINN</sequence>
<dbReference type="PANTHER" id="PTHR45287:SF4">
    <property type="entry name" value="OS03G0691500 PROTEIN"/>
    <property type="match status" value="1"/>
</dbReference>
<evidence type="ECO:0000256" key="1">
    <source>
        <dbReference type="SAM" id="Coils"/>
    </source>
</evidence>
<protein>
    <submittedName>
        <fullName evidence="2">Uncharacterized protein</fullName>
    </submittedName>
</protein>
<keyword evidence="1" id="KW-0175">Coiled coil</keyword>
<feature type="coiled-coil region" evidence="1">
    <location>
        <begin position="688"/>
        <end position="743"/>
    </location>
</feature>
<gene>
    <name evidence="2" type="ORF">DH2020_013811</name>
</gene>
<dbReference type="InterPro" id="IPR040262">
    <property type="entry name" value="At4g38062-like"/>
</dbReference>
<comment type="caution">
    <text evidence="2">The sequence shown here is derived from an EMBL/GenBank/DDBJ whole genome shotgun (WGS) entry which is preliminary data.</text>
</comment>
<name>A0ABR0X3A8_REHGL</name>
<evidence type="ECO:0000313" key="3">
    <source>
        <dbReference type="Proteomes" id="UP001318860"/>
    </source>
</evidence>
<dbReference type="PANTHER" id="PTHR45287">
    <property type="entry name" value="OS03G0691500 PROTEIN"/>
    <property type="match status" value="1"/>
</dbReference>
<dbReference type="EMBL" id="JABTTQ020000006">
    <property type="protein sequence ID" value="KAK6154172.1"/>
    <property type="molecule type" value="Genomic_DNA"/>
</dbReference>
<accession>A0ABR0X3A8</accession>
<feature type="coiled-coil region" evidence="1">
    <location>
        <begin position="588"/>
        <end position="655"/>
    </location>
</feature>
<feature type="coiled-coil region" evidence="1">
    <location>
        <begin position="237"/>
        <end position="264"/>
    </location>
</feature>
<reference evidence="2 3" key="1">
    <citation type="journal article" date="2021" name="Comput. Struct. Biotechnol. J.">
        <title>De novo genome assembly of the potent medicinal plant Rehmannia glutinosa using nanopore technology.</title>
        <authorList>
            <person name="Ma L."/>
            <person name="Dong C."/>
            <person name="Song C."/>
            <person name="Wang X."/>
            <person name="Zheng X."/>
            <person name="Niu Y."/>
            <person name="Chen S."/>
            <person name="Feng W."/>
        </authorList>
    </citation>
    <scope>NUCLEOTIDE SEQUENCE [LARGE SCALE GENOMIC DNA]</scope>
    <source>
        <strain evidence="2">DH-2019</strain>
    </source>
</reference>
<dbReference type="Proteomes" id="UP001318860">
    <property type="component" value="Unassembled WGS sequence"/>
</dbReference>
<feature type="coiled-coil region" evidence="1">
    <location>
        <begin position="170"/>
        <end position="211"/>
    </location>
</feature>
<keyword evidence="3" id="KW-1185">Reference proteome</keyword>
<evidence type="ECO:0000313" key="2">
    <source>
        <dbReference type="EMBL" id="KAK6154172.1"/>
    </source>
</evidence>
<feature type="coiled-coil region" evidence="1">
    <location>
        <begin position="469"/>
        <end position="538"/>
    </location>
</feature>
<feature type="coiled-coil region" evidence="1">
    <location>
        <begin position="103"/>
        <end position="130"/>
    </location>
</feature>
<feature type="coiled-coil region" evidence="1">
    <location>
        <begin position="1"/>
        <end position="77"/>
    </location>
</feature>
<organism evidence="2 3">
    <name type="scientific">Rehmannia glutinosa</name>
    <name type="common">Chinese foxglove</name>
    <dbReference type="NCBI Taxonomy" id="99300"/>
    <lineage>
        <taxon>Eukaryota</taxon>
        <taxon>Viridiplantae</taxon>
        <taxon>Streptophyta</taxon>
        <taxon>Embryophyta</taxon>
        <taxon>Tracheophyta</taxon>
        <taxon>Spermatophyta</taxon>
        <taxon>Magnoliopsida</taxon>
        <taxon>eudicotyledons</taxon>
        <taxon>Gunneridae</taxon>
        <taxon>Pentapetalae</taxon>
        <taxon>asterids</taxon>
        <taxon>lamiids</taxon>
        <taxon>Lamiales</taxon>
        <taxon>Orobanchaceae</taxon>
        <taxon>Rehmannieae</taxon>
        <taxon>Rehmannia</taxon>
    </lineage>
</organism>